<dbReference type="Proteomes" id="UP000053411">
    <property type="component" value="Unassembled WGS sequence"/>
</dbReference>
<dbReference type="RefSeq" id="XP_016634229.1">
    <property type="nucleotide sequence ID" value="XM_016774302.1"/>
</dbReference>
<dbReference type="OrthoDB" id="4161826at2759"/>
<dbReference type="GeneID" id="27709538"/>
<dbReference type="VEuPathDB" id="FungiDB:Z520_03792"/>
<name>A0A0D2IT22_9EURO</name>
<feature type="region of interest" description="Disordered" evidence="1">
    <location>
        <begin position="173"/>
        <end position="205"/>
    </location>
</feature>
<feature type="compositionally biased region" description="Polar residues" evidence="1">
    <location>
        <begin position="412"/>
        <end position="426"/>
    </location>
</feature>
<reference evidence="2 3" key="1">
    <citation type="submission" date="2015-01" db="EMBL/GenBank/DDBJ databases">
        <title>The Genome Sequence of Fonsecaea multimorphosa CBS 102226.</title>
        <authorList>
            <consortium name="The Broad Institute Genomics Platform"/>
            <person name="Cuomo C."/>
            <person name="de Hoog S."/>
            <person name="Gorbushina A."/>
            <person name="Stielow B."/>
            <person name="Teixiera M."/>
            <person name="Abouelleil A."/>
            <person name="Chapman S.B."/>
            <person name="Priest M."/>
            <person name="Young S.K."/>
            <person name="Wortman J."/>
            <person name="Nusbaum C."/>
            <person name="Birren B."/>
        </authorList>
    </citation>
    <scope>NUCLEOTIDE SEQUENCE [LARGE SCALE GENOMIC DNA]</scope>
    <source>
        <strain evidence="2 3">CBS 102226</strain>
    </source>
</reference>
<organism evidence="2 3">
    <name type="scientific">Fonsecaea multimorphosa CBS 102226</name>
    <dbReference type="NCBI Taxonomy" id="1442371"/>
    <lineage>
        <taxon>Eukaryota</taxon>
        <taxon>Fungi</taxon>
        <taxon>Dikarya</taxon>
        <taxon>Ascomycota</taxon>
        <taxon>Pezizomycotina</taxon>
        <taxon>Eurotiomycetes</taxon>
        <taxon>Chaetothyriomycetidae</taxon>
        <taxon>Chaetothyriales</taxon>
        <taxon>Herpotrichiellaceae</taxon>
        <taxon>Fonsecaea</taxon>
    </lineage>
</organism>
<proteinExistence type="predicted"/>
<gene>
    <name evidence="2" type="ORF">Z520_03792</name>
</gene>
<accession>A0A0D2IT22</accession>
<evidence type="ECO:0000313" key="3">
    <source>
        <dbReference type="Proteomes" id="UP000053411"/>
    </source>
</evidence>
<dbReference type="AlphaFoldDB" id="A0A0D2IT22"/>
<dbReference type="EMBL" id="KN848067">
    <property type="protein sequence ID" value="KIY00107.1"/>
    <property type="molecule type" value="Genomic_DNA"/>
</dbReference>
<evidence type="ECO:0000313" key="2">
    <source>
        <dbReference type="EMBL" id="KIY00107.1"/>
    </source>
</evidence>
<evidence type="ECO:0000256" key="1">
    <source>
        <dbReference type="SAM" id="MobiDB-lite"/>
    </source>
</evidence>
<feature type="region of interest" description="Disordered" evidence="1">
    <location>
        <begin position="1"/>
        <end position="20"/>
    </location>
</feature>
<sequence>MPPSLAKGEPHTNPHYTCGKGDFNEPPGCLELYDISDSGSFCPPFLPQPSTSVYPEEMLAPWSSKPSLSSLIHADTNNDSTYTRTESECLSATLSNEHGDWLSEKTRLRPPSLLPPAPQLIRPLSDTGKVECRLISPKSSMRHDLNTNSTSTAKSELLNHLTAKLGDISLEQEALPTSPTSPITPVPSLTNSRHSRSSSAISEGSPYRALASTNDCYEMFLPHDPDSLMAHPKRTYEANVGSGVRSINPPLPNTLLYQDNQLCWTPPPNNLPNRSKILTLQAFPDSDVGATTDHWPRSFEGEKEVSYIDWDDEGGRRRYQSPLRRIKKSFTDLRAAERFISEAKVRNRIYLPRHQDTTEHMTNAQRHEVCEANHVFAPHQQARPSPSSTPMLMEEEKTLPRPSAKLRKKPSTKFSCQTPSKMTSRTKTFKQKIGKGSESTKSECALLAPARDTGIPPTPPSTGKRKRANTTTSERSREAQTKKLRLGVVGKLVTRLLGAKEER</sequence>
<feature type="compositionally biased region" description="Low complexity" evidence="1">
    <location>
        <begin position="176"/>
        <end position="205"/>
    </location>
</feature>
<keyword evidence="3" id="KW-1185">Reference proteome</keyword>
<protein>
    <submittedName>
        <fullName evidence="2">Uncharacterized protein</fullName>
    </submittedName>
</protein>
<feature type="region of interest" description="Disordered" evidence="1">
    <location>
        <begin position="399"/>
        <end position="481"/>
    </location>
</feature>